<keyword evidence="1" id="KW-0812">Transmembrane</keyword>
<sequence length="223" mass="25187">MPRNTRNTPSSTFHICVQLFARLNTASTSAFQFLVALFISATAFQFPGAISGHFNAAFHTYLSHFSRIQFITHSNHIITSTIHTLQTFLQLKYQGTNDQSNSPFATHPRAMRVAVTSSAVYYLAYTAVLRVPPRRFAFLAHHLLVSSGNIAVASLASVMLPDKAAPFVYSIFGFLSAAELLFWLLRKLIAEFWIERRRFRRFSNNISGNLGNSSEHLMRRIQV</sequence>
<evidence type="ECO:0000313" key="3">
    <source>
        <dbReference type="Proteomes" id="UP001190926"/>
    </source>
</evidence>
<feature type="transmembrane region" description="Helical" evidence="1">
    <location>
        <begin position="30"/>
        <end position="50"/>
    </location>
</feature>
<dbReference type="PANTHER" id="PTHR34115:SF5">
    <property type="entry name" value="PROTEIN, PUTATIVE-RELATED"/>
    <property type="match status" value="1"/>
</dbReference>
<evidence type="ECO:0000256" key="1">
    <source>
        <dbReference type="SAM" id="Phobius"/>
    </source>
</evidence>
<dbReference type="PANTHER" id="PTHR34115">
    <property type="entry name" value="PROTEIN, PUTATIVE-RELATED"/>
    <property type="match status" value="1"/>
</dbReference>
<evidence type="ECO:0000313" key="2">
    <source>
        <dbReference type="EMBL" id="KAH6833425.1"/>
    </source>
</evidence>
<keyword evidence="3" id="KW-1185">Reference proteome</keyword>
<dbReference type="InterPro" id="IPR053258">
    <property type="entry name" value="Ca-permeable_cation_channel"/>
</dbReference>
<feature type="transmembrane region" description="Helical" evidence="1">
    <location>
        <begin position="166"/>
        <end position="185"/>
    </location>
</feature>
<keyword evidence="1" id="KW-0472">Membrane</keyword>
<dbReference type="EMBL" id="SDAM02000058">
    <property type="protein sequence ID" value="KAH6833425.1"/>
    <property type="molecule type" value="Genomic_DNA"/>
</dbReference>
<accession>A0AAD4PBV5</accession>
<gene>
    <name evidence="2" type="ORF">C2S53_012647</name>
</gene>
<name>A0AAD4PBV5_PERFH</name>
<reference evidence="2 3" key="1">
    <citation type="journal article" date="2021" name="Nat. Commun.">
        <title>Incipient diploidization of the medicinal plant Perilla within 10,000 years.</title>
        <authorList>
            <person name="Zhang Y."/>
            <person name="Shen Q."/>
            <person name="Leng L."/>
            <person name="Zhang D."/>
            <person name="Chen S."/>
            <person name="Shi Y."/>
            <person name="Ning Z."/>
            <person name="Chen S."/>
        </authorList>
    </citation>
    <scope>NUCLEOTIDE SEQUENCE [LARGE SCALE GENOMIC DNA]</scope>
    <source>
        <strain evidence="3">cv. PC099</strain>
    </source>
</reference>
<keyword evidence="1" id="KW-1133">Transmembrane helix</keyword>
<dbReference type="Proteomes" id="UP001190926">
    <property type="component" value="Unassembled WGS sequence"/>
</dbReference>
<feature type="transmembrane region" description="Helical" evidence="1">
    <location>
        <begin position="110"/>
        <end position="129"/>
    </location>
</feature>
<protein>
    <submittedName>
        <fullName evidence="2">Uncharacterized protein</fullName>
    </submittedName>
</protein>
<dbReference type="AlphaFoldDB" id="A0AAD4PBV5"/>
<organism evidence="2 3">
    <name type="scientific">Perilla frutescens var. hirtella</name>
    <name type="common">Perilla citriodora</name>
    <name type="synonym">Perilla setoyensis</name>
    <dbReference type="NCBI Taxonomy" id="608512"/>
    <lineage>
        <taxon>Eukaryota</taxon>
        <taxon>Viridiplantae</taxon>
        <taxon>Streptophyta</taxon>
        <taxon>Embryophyta</taxon>
        <taxon>Tracheophyta</taxon>
        <taxon>Spermatophyta</taxon>
        <taxon>Magnoliopsida</taxon>
        <taxon>eudicotyledons</taxon>
        <taxon>Gunneridae</taxon>
        <taxon>Pentapetalae</taxon>
        <taxon>asterids</taxon>
        <taxon>lamiids</taxon>
        <taxon>Lamiales</taxon>
        <taxon>Lamiaceae</taxon>
        <taxon>Nepetoideae</taxon>
        <taxon>Elsholtzieae</taxon>
        <taxon>Perilla</taxon>
    </lineage>
</organism>
<comment type="caution">
    <text evidence="2">The sequence shown here is derived from an EMBL/GenBank/DDBJ whole genome shotgun (WGS) entry which is preliminary data.</text>
</comment>
<feature type="transmembrane region" description="Helical" evidence="1">
    <location>
        <begin position="136"/>
        <end position="160"/>
    </location>
</feature>
<proteinExistence type="predicted"/>